<dbReference type="RefSeq" id="WP_240257388.1">
    <property type="nucleotide sequence ID" value="NZ_JAKTTI010000042.1"/>
</dbReference>
<evidence type="ECO:0000313" key="2">
    <source>
        <dbReference type="Proteomes" id="UP001431131"/>
    </source>
</evidence>
<comment type="caution">
    <text evidence="1">The sequence shown here is derived from an EMBL/GenBank/DDBJ whole genome shotgun (WGS) entry which is preliminary data.</text>
</comment>
<proteinExistence type="predicted"/>
<sequence length="95" mass="10733">MQLIQTGIKIVASELYLDLKNYKEAREAASCSSGSLLDGIKEFEEEMKKKMQETPATETLTGIELHERIIIEKAEMLADLGILQEVFNEVEDLDD</sequence>
<evidence type="ECO:0000313" key="1">
    <source>
        <dbReference type="EMBL" id="MCH1627471.1"/>
    </source>
</evidence>
<reference evidence="1" key="1">
    <citation type="submission" date="2022-02" db="EMBL/GenBank/DDBJ databases">
        <title>Fredinandcohnia quinoae sp. nov. isolated from Chenopodium quinoa seeds.</title>
        <authorList>
            <person name="Saati-Santamaria Z."/>
            <person name="Flores-Felix J.D."/>
            <person name="Igual J.M."/>
            <person name="Velazquez E."/>
            <person name="Garcia-Fraile P."/>
            <person name="Martinez-Molina E."/>
        </authorList>
    </citation>
    <scope>NUCLEOTIDE SEQUENCE</scope>
    <source>
        <strain evidence="1">SECRCQ15</strain>
    </source>
</reference>
<name>A0AAW5EBP6_9BACI</name>
<organism evidence="1 2">
    <name type="scientific">Fredinandcohnia quinoae</name>
    <dbReference type="NCBI Taxonomy" id="2918902"/>
    <lineage>
        <taxon>Bacteria</taxon>
        <taxon>Bacillati</taxon>
        <taxon>Bacillota</taxon>
        <taxon>Bacilli</taxon>
        <taxon>Bacillales</taxon>
        <taxon>Bacillaceae</taxon>
        <taxon>Fredinandcohnia</taxon>
    </lineage>
</organism>
<dbReference type="Proteomes" id="UP001431131">
    <property type="component" value="Unassembled WGS sequence"/>
</dbReference>
<protein>
    <submittedName>
        <fullName evidence="1">Uncharacterized protein</fullName>
    </submittedName>
</protein>
<dbReference type="EMBL" id="JAKTTI010000042">
    <property type="protein sequence ID" value="MCH1627471.1"/>
    <property type="molecule type" value="Genomic_DNA"/>
</dbReference>
<dbReference type="AlphaFoldDB" id="A0AAW5EBP6"/>
<gene>
    <name evidence="1" type="ORF">MJG50_19220</name>
</gene>
<accession>A0AAW5EBP6</accession>
<keyword evidence="2" id="KW-1185">Reference proteome</keyword>